<feature type="domain" description="Cytochrome oxidase subunit I profile" evidence="3">
    <location>
        <begin position="19"/>
        <end position="565"/>
    </location>
</feature>
<feature type="region of interest" description="Disordered" evidence="1">
    <location>
        <begin position="543"/>
        <end position="596"/>
    </location>
</feature>
<gene>
    <name evidence="4" type="ORF">METZ01_LOCUS66675</name>
</gene>
<feature type="transmembrane region" description="Helical" evidence="2">
    <location>
        <begin position="383"/>
        <end position="403"/>
    </location>
</feature>
<dbReference type="Pfam" id="PF00115">
    <property type="entry name" value="COX1"/>
    <property type="match status" value="1"/>
</dbReference>
<evidence type="ECO:0000256" key="2">
    <source>
        <dbReference type="SAM" id="Phobius"/>
    </source>
</evidence>
<dbReference type="GO" id="GO:0016020">
    <property type="term" value="C:membrane"/>
    <property type="evidence" value="ECO:0007669"/>
    <property type="project" value="InterPro"/>
</dbReference>
<name>A0A381TE84_9ZZZZ</name>
<organism evidence="4">
    <name type="scientific">marine metagenome</name>
    <dbReference type="NCBI Taxonomy" id="408172"/>
    <lineage>
        <taxon>unclassified sequences</taxon>
        <taxon>metagenomes</taxon>
        <taxon>ecological metagenomes</taxon>
    </lineage>
</organism>
<dbReference type="EMBL" id="UINC01004368">
    <property type="protein sequence ID" value="SVA13821.1"/>
    <property type="molecule type" value="Genomic_DNA"/>
</dbReference>
<dbReference type="GO" id="GO:0004129">
    <property type="term" value="F:cytochrome-c oxidase activity"/>
    <property type="evidence" value="ECO:0007669"/>
    <property type="project" value="InterPro"/>
</dbReference>
<feature type="transmembrane region" description="Helical" evidence="2">
    <location>
        <begin position="181"/>
        <end position="207"/>
    </location>
</feature>
<dbReference type="InterPro" id="IPR023616">
    <property type="entry name" value="Cyt_c_oxase-like_su1_dom"/>
</dbReference>
<dbReference type="PROSITE" id="PS50855">
    <property type="entry name" value="COX1"/>
    <property type="match status" value="1"/>
</dbReference>
<sequence>MENVTTAEHVAHAEHGHEEHELSFWQAYIFSQDHKVIGIQYAITALLFMLFGFSLMMIMRWQLAFPGAPIPIIGNFLGQANAPGGIMLPEFYNQLGAMHGTIMVFLGVVPLAVGGFGNYVLPLQIGAPDMAFPRLNMASYWSFFLGGVVMLASFFVPGGAANSGWTSYAPLSVIATEGQTWWLVGMIFLITSSLLGSVNFIVTTLQLRAPGLSFMRMPFFVWAQLVTAFLLLLAFPPLEAAGVLQLMDRVADTSFFMPSGLVVADQALEISGGGNPLLWQHLFWFLAHPEVYVLILPAMGMVAEIIANNTRKPLFGYRSLVASVIFLGFMSFVVWAHHMFLTGMGTTISSFFQTTTMIISIPSVVILSALLLSLYGGSIRYTVPMLFALAFLPMFAIGGLTGLPLGLTAPDLHLHDTYYVIGHFHYVVAPGTILALFGGIYYWYPKATGRVMNEVLGKIHFWGSFIAINVVFMPMFITGLAGVNRRLYDGGMTYAHAEGVMEWNAVMSYGAWALGFFQIFFIINFFWSIRHGKQVDNNPWQSTTLEWQAPSPPPHGNFATPPEAHRGPYEYSVPGASSDFTMQGQASGADPKPARV</sequence>
<feature type="transmembrane region" description="Helical" evidence="2">
    <location>
        <begin position="465"/>
        <end position="483"/>
    </location>
</feature>
<evidence type="ECO:0000313" key="4">
    <source>
        <dbReference type="EMBL" id="SVA13821.1"/>
    </source>
</evidence>
<feature type="transmembrane region" description="Helical" evidence="2">
    <location>
        <begin position="219"/>
        <end position="238"/>
    </location>
</feature>
<feature type="transmembrane region" description="Helical" evidence="2">
    <location>
        <begin position="97"/>
        <end position="121"/>
    </location>
</feature>
<protein>
    <recommendedName>
        <fullName evidence="3">Cytochrome oxidase subunit I profile domain-containing protein</fullName>
    </recommendedName>
</protein>
<evidence type="ECO:0000256" key="1">
    <source>
        <dbReference type="SAM" id="MobiDB-lite"/>
    </source>
</evidence>
<dbReference type="AlphaFoldDB" id="A0A381TE84"/>
<feature type="transmembrane region" description="Helical" evidence="2">
    <location>
        <begin position="315"/>
        <end position="337"/>
    </location>
</feature>
<dbReference type="Gene3D" id="1.20.210.10">
    <property type="entry name" value="Cytochrome c oxidase-like, subunit I domain"/>
    <property type="match status" value="1"/>
</dbReference>
<feature type="transmembrane region" description="Helical" evidence="2">
    <location>
        <begin position="39"/>
        <end position="59"/>
    </location>
</feature>
<dbReference type="GO" id="GO:0009060">
    <property type="term" value="P:aerobic respiration"/>
    <property type="evidence" value="ECO:0007669"/>
    <property type="project" value="InterPro"/>
</dbReference>
<evidence type="ECO:0000259" key="3">
    <source>
        <dbReference type="PROSITE" id="PS50855"/>
    </source>
</evidence>
<dbReference type="PRINTS" id="PR01165">
    <property type="entry name" value="CYCOXIDASEI"/>
</dbReference>
<dbReference type="PANTHER" id="PTHR10422:SF18">
    <property type="entry name" value="CYTOCHROME C OXIDASE SUBUNIT 1"/>
    <property type="match status" value="1"/>
</dbReference>
<dbReference type="SUPFAM" id="SSF81442">
    <property type="entry name" value="Cytochrome c oxidase subunit I-like"/>
    <property type="match status" value="1"/>
</dbReference>
<feature type="transmembrane region" description="Helical" evidence="2">
    <location>
        <begin position="357"/>
        <end position="376"/>
    </location>
</feature>
<dbReference type="GO" id="GO:0020037">
    <property type="term" value="F:heme binding"/>
    <property type="evidence" value="ECO:0007669"/>
    <property type="project" value="InterPro"/>
</dbReference>
<dbReference type="GO" id="GO:0022904">
    <property type="term" value="P:respiratory electron transport chain"/>
    <property type="evidence" value="ECO:0007669"/>
    <property type="project" value="TreeGrafter"/>
</dbReference>
<proteinExistence type="predicted"/>
<feature type="transmembrane region" description="Helical" evidence="2">
    <location>
        <begin position="423"/>
        <end position="444"/>
    </location>
</feature>
<dbReference type="InterPro" id="IPR036927">
    <property type="entry name" value="Cyt_c_oxase-like_su1_sf"/>
</dbReference>
<keyword evidence="2" id="KW-1133">Transmembrane helix</keyword>
<dbReference type="PANTHER" id="PTHR10422">
    <property type="entry name" value="CYTOCHROME C OXIDASE SUBUNIT 1"/>
    <property type="match status" value="1"/>
</dbReference>
<keyword evidence="2" id="KW-0812">Transmembrane</keyword>
<accession>A0A381TE84</accession>
<keyword evidence="2" id="KW-0472">Membrane</keyword>
<feature type="transmembrane region" description="Helical" evidence="2">
    <location>
        <begin position="503"/>
        <end position="527"/>
    </location>
</feature>
<feature type="transmembrane region" description="Helical" evidence="2">
    <location>
        <begin position="282"/>
        <end position="303"/>
    </location>
</feature>
<dbReference type="GO" id="GO:0015990">
    <property type="term" value="P:electron transport coupled proton transport"/>
    <property type="evidence" value="ECO:0007669"/>
    <property type="project" value="TreeGrafter"/>
</dbReference>
<feature type="transmembrane region" description="Helical" evidence="2">
    <location>
        <begin position="141"/>
        <end position="161"/>
    </location>
</feature>
<reference evidence="4" key="1">
    <citation type="submission" date="2018-05" db="EMBL/GenBank/DDBJ databases">
        <authorList>
            <person name="Lanie J.A."/>
            <person name="Ng W.-L."/>
            <person name="Kazmierczak K.M."/>
            <person name="Andrzejewski T.M."/>
            <person name="Davidsen T.M."/>
            <person name="Wayne K.J."/>
            <person name="Tettelin H."/>
            <person name="Glass J.I."/>
            <person name="Rusch D."/>
            <person name="Podicherti R."/>
            <person name="Tsui H.-C.T."/>
            <person name="Winkler M.E."/>
        </authorList>
    </citation>
    <scope>NUCLEOTIDE SEQUENCE</scope>
</reference>
<dbReference type="InterPro" id="IPR000883">
    <property type="entry name" value="Cyt_C_Oxase_1"/>
</dbReference>